<dbReference type="InterPro" id="IPR036401">
    <property type="entry name" value="Ribosomal_eS17_sf"/>
</dbReference>
<dbReference type="Proteomes" id="UP001152797">
    <property type="component" value="Unassembled WGS sequence"/>
</dbReference>
<dbReference type="GO" id="GO:0005840">
    <property type="term" value="C:ribosome"/>
    <property type="evidence" value="ECO:0007669"/>
    <property type="project" value="UniProtKB-KW"/>
</dbReference>
<dbReference type="InterPro" id="IPR018273">
    <property type="entry name" value="Ribosomal_eS17_CS"/>
</dbReference>
<evidence type="ECO:0000256" key="13">
    <source>
        <dbReference type="ARBA" id="ARBA00023295"/>
    </source>
</evidence>
<keyword evidence="9" id="KW-1015">Disulfide bond</keyword>
<dbReference type="SUPFAM" id="SSF116820">
    <property type="entry name" value="Rps17e-like"/>
    <property type="match status" value="1"/>
</dbReference>
<dbReference type="InterPro" id="IPR037019">
    <property type="entry name" value="Glyco_hydro_7_sf"/>
</dbReference>
<keyword evidence="5" id="KW-0732">Signal</keyword>
<evidence type="ECO:0000313" key="19">
    <source>
        <dbReference type="EMBL" id="CAL4803800.1"/>
    </source>
</evidence>
<comment type="similarity">
    <text evidence="3">Belongs to the eukaryotic ribosomal protein eS17 family.</text>
</comment>
<keyword evidence="15" id="KW-0175">Coiled coil</keyword>
<evidence type="ECO:0000256" key="16">
    <source>
        <dbReference type="SAM" id="MobiDB-lite"/>
    </source>
</evidence>
<feature type="coiled-coil region" evidence="15">
    <location>
        <begin position="633"/>
        <end position="660"/>
    </location>
</feature>
<dbReference type="PANTHER" id="PTHR33753">
    <property type="entry name" value="1,4-BETA-D-GLUCAN CELLOBIOHYDROLASE B"/>
    <property type="match status" value="1"/>
</dbReference>
<evidence type="ECO:0000256" key="5">
    <source>
        <dbReference type="ARBA" id="ARBA00022729"/>
    </source>
</evidence>
<gene>
    <name evidence="18" type="ORF">C1SCF055_LOCUS41224</name>
</gene>
<feature type="region of interest" description="Disordered" evidence="16">
    <location>
        <begin position="1205"/>
        <end position="1236"/>
    </location>
</feature>
<dbReference type="Pfam" id="PF00833">
    <property type="entry name" value="Ribosomal_S17e"/>
    <property type="match status" value="1"/>
</dbReference>
<feature type="domain" description="CBM1" evidence="17">
    <location>
        <begin position="1246"/>
        <end position="1282"/>
    </location>
</feature>
<dbReference type="OrthoDB" id="412382at2759"/>
<comment type="caution">
    <text evidence="18">The sequence shown here is derived from an EMBL/GenBank/DDBJ whole genome shotgun (WGS) entry which is preliminary data.</text>
</comment>
<keyword evidence="14" id="KW-0624">Polysaccharide degradation</keyword>
<dbReference type="GO" id="GO:1990904">
    <property type="term" value="C:ribonucleoprotein complex"/>
    <property type="evidence" value="ECO:0007669"/>
    <property type="project" value="UniProtKB-KW"/>
</dbReference>
<dbReference type="EMBL" id="CAMXCT030006587">
    <property type="protein sequence ID" value="CAL4803800.1"/>
    <property type="molecule type" value="Genomic_DNA"/>
</dbReference>
<dbReference type="FunFam" id="1.10.60.20:FF:000001">
    <property type="entry name" value="40S ribosomal protein S17"/>
    <property type="match status" value="1"/>
</dbReference>
<sequence length="1282" mass="143356">MGRVRTKTVKKAARVIVEKYYGKLTLDFQVNKKITEEVATIPSKRLRNKIAGFTTHLMKRIGKGPVRGISLKLQEEERERRMEFVPDRSEADTGPPKARVNTDFIQVDSDTRDMLKELDMDRLQNISVSNTTLSAHPSHLAHLAHPAHPQRTQRTRRTQRSQQSDVTDYRCAAYLQRHADAPLRGSERISRRADVKKTTENLLSSRLYRWKLSSKRRDSRDSLEVLRRSAGKGCCCPNCRLENEFARRRSDAPSLAVKEFAPQLRVPDLAGREASSRQAVPVDREPTCFPSGVHLPPAPAPSEEAVPFCTRLTTPRGGGDIVSSGRSLPPPPLLLLLLEKEAAKEMEAMALPVQAESQEVCATRDLPRTGIHESSYCMESDTGCALLNPMQFPYKLSRHRELHLLFQYKLKRHPKLYLMFPYKLKRYLDRKQMLLYKLRRHPKLYLTFPYKLKRYLDRKQMLLYKLRRHPKLYLTFPYKLKRYLDRKQMLLYKLRRHPKLYLTFPYKLKRYLDRKQMLLYKLRRHPKLYLTFPYKLKRYLDRKQMLLYKLRRWVVVKDENSPETEMDQREHTAAVWGPVYAYAKVEESPPLAASPASSSSGMLSGAPKGLGSASRGAASVARRAEPEVVDVEATALVKLEEDIEAQIQKAEEDKDQSRLTRLSRLLVLTRSSAAATAWQTTKELKGQVAESMASAISEFVGKDDYDISDVATKVEERVTSAVSKLDNVYLTADAAKNAPEGSKVIILTDVVRPVAGQMKEAGKEAVLAFTGKEDPTEVKECGQNGCSSKDHKLVLDANWRWIHTEDAQNCYTGNKWDNSLCADGAACAAKCQVEAVDSTDYENTYGITAIPGGVKLSFVTGTNVGSRLFLLEDDDTYKLFKLNNREFAVDVDSSTVECGMNGAMYFVEMAGNGGLGLGKNQAGAKYGTGYCDAQCPHDIKFINGIANSKDWKPHPKDFSNSMGLGHYGACCAEMDIWEANNMATAYTPHPCDIATQGQYMCEGIECGDNDKDERYKGLCDKDGCDINPFRNGNRSFYGKGPGFSINSLKPMTVVTQFLTNNGKDDGKLKEIRRFYVQDGKAIASPPIKILPDEPDSITDKMCKDVQDLFGNPNDFKAKGGNKAMGESLERGHVATFSLWDDVDVHMMWLDSCYPTDDYCSKAGVRRGMCPGGEDSAPQQVRQKFPSAYVTFANVAFGEIGSTQSVYPSTPPAPPATQAPTATTSTGSGGFLSSTTTTSVATSNGGNCAGAWEQCGGQNFDGPTCCDNGYTCTVQSQWYSQCK</sequence>
<dbReference type="EMBL" id="CAMXCT010006587">
    <property type="protein sequence ID" value="CAI4016488.1"/>
    <property type="molecule type" value="Genomic_DNA"/>
</dbReference>
<dbReference type="GO" id="GO:0003735">
    <property type="term" value="F:structural constituent of ribosome"/>
    <property type="evidence" value="ECO:0007669"/>
    <property type="project" value="InterPro"/>
</dbReference>
<dbReference type="Gene3D" id="2.70.100.10">
    <property type="entry name" value="Glycoside hydrolase, family 7, domain"/>
    <property type="match status" value="1"/>
</dbReference>
<keyword evidence="7" id="KW-0689">Ribosomal protein</keyword>
<feature type="compositionally biased region" description="Low complexity" evidence="16">
    <location>
        <begin position="1217"/>
        <end position="1236"/>
    </location>
</feature>
<keyword evidence="11" id="KW-0687">Ribonucleoprotein</keyword>
<evidence type="ECO:0000256" key="2">
    <source>
        <dbReference type="ARBA" id="ARBA00006044"/>
    </source>
</evidence>
<reference evidence="19 20" key="2">
    <citation type="submission" date="2024-05" db="EMBL/GenBank/DDBJ databases">
        <authorList>
            <person name="Chen Y."/>
            <person name="Shah S."/>
            <person name="Dougan E. K."/>
            <person name="Thang M."/>
            <person name="Chan C."/>
        </authorList>
    </citation>
    <scope>NUCLEOTIDE SEQUENCE [LARGE SCALE GENOMIC DNA]</scope>
</reference>
<evidence type="ECO:0000313" key="18">
    <source>
        <dbReference type="EMBL" id="CAI4016488.1"/>
    </source>
</evidence>
<dbReference type="GO" id="GO:0005576">
    <property type="term" value="C:extracellular region"/>
    <property type="evidence" value="ECO:0007669"/>
    <property type="project" value="InterPro"/>
</dbReference>
<dbReference type="EMBL" id="CAMXCT020006587">
    <property type="protein sequence ID" value="CAL1169863.1"/>
    <property type="molecule type" value="Genomic_DNA"/>
</dbReference>
<dbReference type="Pfam" id="PF00734">
    <property type="entry name" value="CBM_1"/>
    <property type="match status" value="1"/>
</dbReference>
<evidence type="ECO:0000256" key="10">
    <source>
        <dbReference type="ARBA" id="ARBA00023180"/>
    </source>
</evidence>
<feature type="region of interest" description="Disordered" evidence="16">
    <location>
        <begin position="144"/>
        <end position="167"/>
    </location>
</feature>
<keyword evidence="20" id="KW-1185">Reference proteome</keyword>
<keyword evidence="8" id="KW-0136">Cellulose degradation</keyword>
<dbReference type="GO" id="GO:0006412">
    <property type="term" value="P:translation"/>
    <property type="evidence" value="ECO:0007669"/>
    <property type="project" value="InterPro"/>
</dbReference>
<evidence type="ECO:0000256" key="3">
    <source>
        <dbReference type="ARBA" id="ARBA00010444"/>
    </source>
</evidence>
<dbReference type="Pfam" id="PF00840">
    <property type="entry name" value="Glyco_hydro_7"/>
    <property type="match status" value="1"/>
</dbReference>
<evidence type="ECO:0000259" key="17">
    <source>
        <dbReference type="PROSITE" id="PS51164"/>
    </source>
</evidence>
<dbReference type="SMART" id="SM00236">
    <property type="entry name" value="fCBD"/>
    <property type="match status" value="1"/>
</dbReference>
<dbReference type="HAMAP" id="MF_00511">
    <property type="entry name" value="Ribosomal_eS17"/>
    <property type="match status" value="1"/>
</dbReference>
<dbReference type="InterPro" id="IPR000254">
    <property type="entry name" value="CBD"/>
</dbReference>
<dbReference type="PRINTS" id="PR00734">
    <property type="entry name" value="GLHYDRLASE7"/>
</dbReference>
<reference evidence="18" key="1">
    <citation type="submission" date="2022-10" db="EMBL/GenBank/DDBJ databases">
        <authorList>
            <person name="Chen Y."/>
            <person name="Dougan E. K."/>
            <person name="Chan C."/>
            <person name="Rhodes N."/>
            <person name="Thang M."/>
        </authorList>
    </citation>
    <scope>NUCLEOTIDE SEQUENCE</scope>
</reference>
<dbReference type="CDD" id="cd07999">
    <property type="entry name" value="GH7_CBH_EG"/>
    <property type="match status" value="1"/>
</dbReference>
<dbReference type="PROSITE" id="PS00562">
    <property type="entry name" value="CBM1_1"/>
    <property type="match status" value="1"/>
</dbReference>
<evidence type="ECO:0000313" key="20">
    <source>
        <dbReference type="Proteomes" id="UP001152797"/>
    </source>
</evidence>
<dbReference type="InterPro" id="IPR035971">
    <property type="entry name" value="CBD_sf"/>
</dbReference>
<dbReference type="GO" id="GO:0030245">
    <property type="term" value="P:cellulose catabolic process"/>
    <property type="evidence" value="ECO:0007669"/>
    <property type="project" value="UniProtKB-KW"/>
</dbReference>
<evidence type="ECO:0000256" key="15">
    <source>
        <dbReference type="SAM" id="Coils"/>
    </source>
</evidence>
<dbReference type="SUPFAM" id="SSF57180">
    <property type="entry name" value="Cellulose-binding domain"/>
    <property type="match status" value="1"/>
</dbReference>
<evidence type="ECO:0000256" key="14">
    <source>
        <dbReference type="ARBA" id="ARBA00023326"/>
    </source>
</evidence>
<evidence type="ECO:0000256" key="7">
    <source>
        <dbReference type="ARBA" id="ARBA00022980"/>
    </source>
</evidence>
<name>A0A9P1DX94_9DINO</name>
<dbReference type="PROSITE" id="PS00712">
    <property type="entry name" value="RIBOSOMAL_S17E"/>
    <property type="match status" value="1"/>
</dbReference>
<dbReference type="InterPro" id="IPR001210">
    <property type="entry name" value="Ribosomal_eS17"/>
</dbReference>
<dbReference type="SUPFAM" id="SSF49899">
    <property type="entry name" value="Concanavalin A-like lectins/glucanases"/>
    <property type="match status" value="1"/>
</dbReference>
<comment type="catalytic activity">
    <reaction evidence="1">
        <text>Endohydrolysis of (1-&gt;4)-beta-D-glucosidic linkages in cellulose, lichenin and cereal beta-D-glucans.</text>
        <dbReference type="EC" id="3.2.1.4"/>
    </reaction>
</comment>
<dbReference type="PANTHER" id="PTHR33753:SF1">
    <property type="entry name" value="ENDO-BETA-1,4-GLUCANASE CELB"/>
    <property type="match status" value="1"/>
</dbReference>
<evidence type="ECO:0000256" key="8">
    <source>
        <dbReference type="ARBA" id="ARBA00023001"/>
    </source>
</evidence>
<dbReference type="GO" id="GO:0030248">
    <property type="term" value="F:cellulose binding"/>
    <property type="evidence" value="ECO:0007669"/>
    <property type="project" value="InterPro"/>
</dbReference>
<evidence type="ECO:0000256" key="6">
    <source>
        <dbReference type="ARBA" id="ARBA00022801"/>
    </source>
</evidence>
<comment type="similarity">
    <text evidence="2">Belongs to the glycosyl hydrolase 7 (cellulase C) family.</text>
</comment>
<evidence type="ECO:0000256" key="9">
    <source>
        <dbReference type="ARBA" id="ARBA00023157"/>
    </source>
</evidence>
<accession>A0A9P1DX94</accession>
<dbReference type="EC" id="3.2.1.4" evidence="4"/>
<dbReference type="InterPro" id="IPR013320">
    <property type="entry name" value="ConA-like_dom_sf"/>
</dbReference>
<proteinExistence type="inferred from homology"/>
<dbReference type="PROSITE" id="PS51164">
    <property type="entry name" value="CBM1_2"/>
    <property type="match status" value="1"/>
</dbReference>
<evidence type="ECO:0000256" key="1">
    <source>
        <dbReference type="ARBA" id="ARBA00000966"/>
    </source>
</evidence>
<evidence type="ECO:0000256" key="4">
    <source>
        <dbReference type="ARBA" id="ARBA00012601"/>
    </source>
</evidence>
<protein>
    <recommendedName>
        <fullName evidence="4">cellulase</fullName>
        <ecNumber evidence="4">3.2.1.4</ecNumber>
    </recommendedName>
</protein>
<keyword evidence="6" id="KW-0378">Hydrolase</keyword>
<organism evidence="18">
    <name type="scientific">Cladocopium goreaui</name>
    <dbReference type="NCBI Taxonomy" id="2562237"/>
    <lineage>
        <taxon>Eukaryota</taxon>
        <taxon>Sar</taxon>
        <taxon>Alveolata</taxon>
        <taxon>Dinophyceae</taxon>
        <taxon>Suessiales</taxon>
        <taxon>Symbiodiniaceae</taxon>
        <taxon>Cladocopium</taxon>
    </lineage>
</organism>
<keyword evidence="13" id="KW-0326">Glycosidase</keyword>
<dbReference type="GO" id="GO:0008810">
    <property type="term" value="F:cellulase activity"/>
    <property type="evidence" value="ECO:0007669"/>
    <property type="project" value="UniProtKB-EC"/>
</dbReference>
<keyword evidence="12" id="KW-0119">Carbohydrate metabolism</keyword>
<evidence type="ECO:0000256" key="12">
    <source>
        <dbReference type="ARBA" id="ARBA00023277"/>
    </source>
</evidence>
<evidence type="ECO:0000256" key="11">
    <source>
        <dbReference type="ARBA" id="ARBA00023274"/>
    </source>
</evidence>
<keyword evidence="10" id="KW-0325">Glycoprotein</keyword>
<dbReference type="Gene3D" id="1.10.60.20">
    <property type="entry name" value="Ribosomal protein S17e-like"/>
    <property type="match status" value="1"/>
</dbReference>
<dbReference type="InterPro" id="IPR001722">
    <property type="entry name" value="Glyco_hydro_7"/>
</dbReference>